<dbReference type="OrthoDB" id="3884309at2"/>
<keyword evidence="5" id="KW-1185">Reference proteome</keyword>
<organism evidence="4 5">
    <name type="scientific">Anaerocolumna xylanovorans DSM 12503</name>
    <dbReference type="NCBI Taxonomy" id="1121345"/>
    <lineage>
        <taxon>Bacteria</taxon>
        <taxon>Bacillati</taxon>
        <taxon>Bacillota</taxon>
        <taxon>Clostridia</taxon>
        <taxon>Lachnospirales</taxon>
        <taxon>Lachnospiraceae</taxon>
        <taxon>Anaerocolumna</taxon>
    </lineage>
</organism>
<feature type="domain" description="F5/8 type C" evidence="3">
    <location>
        <begin position="58"/>
        <end position="207"/>
    </location>
</feature>
<reference evidence="4 5" key="1">
    <citation type="submission" date="2016-12" db="EMBL/GenBank/DDBJ databases">
        <authorList>
            <person name="Song W.-J."/>
            <person name="Kurnit D.M."/>
        </authorList>
    </citation>
    <scope>NUCLEOTIDE SEQUENCE [LARGE SCALE GENOMIC DNA]</scope>
    <source>
        <strain evidence="4 5">DSM 12503</strain>
    </source>
</reference>
<gene>
    <name evidence="4" type="ORF">SAMN02745217_03093</name>
</gene>
<dbReference type="InterPro" id="IPR008979">
    <property type="entry name" value="Galactose-bd-like_sf"/>
</dbReference>
<feature type="transmembrane region" description="Helical" evidence="2">
    <location>
        <begin position="7"/>
        <end position="25"/>
    </location>
</feature>
<keyword evidence="2" id="KW-0812">Transmembrane</keyword>
<dbReference type="Proteomes" id="UP000184612">
    <property type="component" value="Unassembled WGS sequence"/>
</dbReference>
<proteinExistence type="predicted"/>
<evidence type="ECO:0000256" key="2">
    <source>
        <dbReference type="SAM" id="Phobius"/>
    </source>
</evidence>
<dbReference type="GO" id="GO:0016798">
    <property type="term" value="F:hydrolase activity, acting on glycosyl bonds"/>
    <property type="evidence" value="ECO:0007669"/>
    <property type="project" value="UniProtKB-KW"/>
</dbReference>
<dbReference type="RefSeq" id="WP_073589751.1">
    <property type="nucleotide sequence ID" value="NZ_FRFD01000009.1"/>
</dbReference>
<accession>A0A1M7YF64</accession>
<evidence type="ECO:0000313" key="4">
    <source>
        <dbReference type="EMBL" id="SHO51253.1"/>
    </source>
</evidence>
<dbReference type="SUPFAM" id="SSF49785">
    <property type="entry name" value="Galactose-binding domain-like"/>
    <property type="match status" value="1"/>
</dbReference>
<dbReference type="InterPro" id="IPR000421">
    <property type="entry name" value="FA58C"/>
</dbReference>
<name>A0A1M7YF64_9FIRM</name>
<dbReference type="AlphaFoldDB" id="A0A1M7YF64"/>
<dbReference type="EMBL" id="FRFD01000009">
    <property type="protein sequence ID" value="SHO51253.1"/>
    <property type="molecule type" value="Genomic_DNA"/>
</dbReference>
<keyword evidence="2" id="KW-1133">Transmembrane helix</keyword>
<evidence type="ECO:0000259" key="3">
    <source>
        <dbReference type="PROSITE" id="PS50022"/>
    </source>
</evidence>
<evidence type="ECO:0000313" key="5">
    <source>
        <dbReference type="Proteomes" id="UP000184612"/>
    </source>
</evidence>
<keyword evidence="2" id="KW-0472">Membrane</keyword>
<dbReference type="PROSITE" id="PS50022">
    <property type="entry name" value="FA58C_3"/>
    <property type="match status" value="1"/>
</dbReference>
<protein>
    <submittedName>
        <fullName evidence="4">F5/8 type C domain-containing protein</fullName>
    </submittedName>
</protein>
<evidence type="ECO:0000256" key="1">
    <source>
        <dbReference type="ARBA" id="ARBA00023295"/>
    </source>
</evidence>
<keyword evidence="1" id="KW-0326">Glycosidase</keyword>
<dbReference type="Gene3D" id="2.60.120.260">
    <property type="entry name" value="Galactose-binding domain-like"/>
    <property type="match status" value="1"/>
</dbReference>
<keyword evidence="1" id="KW-0378">Hydrolase</keyword>
<dbReference type="Pfam" id="PF00754">
    <property type="entry name" value="F5_F8_type_C"/>
    <property type="match status" value="1"/>
</dbReference>
<dbReference type="STRING" id="1121345.SAMN02745217_03093"/>
<sequence>MKIVRPIIIVLLLAANIYLIGYAPGKIKEPPKNIEAGNVTVISTPDQAESMEHPDFKKKEYKLVLPEGTNIALKKKVTASSFADVYTPRKVTDGVALGVSYWEGKSDYPNYLTVDLESKQKFHAIRAALSPMAIWGKRTQTFAVNLSDDGVNFTPFIESRQYTFDPDTGNEVQLLFDDTEARYVQLVFTENSGAGGGQVAEFEVYQK</sequence>